<dbReference type="InterPro" id="IPR036265">
    <property type="entry name" value="HIT-like_sf"/>
</dbReference>
<feature type="domain" description="HIT" evidence="2">
    <location>
        <begin position="7"/>
        <end position="108"/>
    </location>
</feature>
<dbReference type="Pfam" id="PF01230">
    <property type="entry name" value="HIT"/>
    <property type="match status" value="1"/>
</dbReference>
<comment type="caution">
    <text evidence="3">The sequence shown here is derived from an EMBL/GenBank/DDBJ whole genome shotgun (WGS) entry which is preliminary data.</text>
</comment>
<evidence type="ECO:0000313" key="4">
    <source>
        <dbReference type="Proteomes" id="UP001223079"/>
    </source>
</evidence>
<dbReference type="PROSITE" id="PS51084">
    <property type="entry name" value="HIT_2"/>
    <property type="match status" value="1"/>
</dbReference>
<evidence type="ECO:0000313" key="3">
    <source>
        <dbReference type="EMBL" id="MDQ0222852.1"/>
    </source>
</evidence>
<dbReference type="SUPFAM" id="SSF54197">
    <property type="entry name" value="HIT-like"/>
    <property type="match status" value="1"/>
</dbReference>
<dbReference type="InterPro" id="IPR011146">
    <property type="entry name" value="HIT-like"/>
</dbReference>
<keyword evidence="4" id="KW-1185">Reference proteome</keyword>
<dbReference type="Proteomes" id="UP001223079">
    <property type="component" value="Unassembled WGS sequence"/>
</dbReference>
<dbReference type="Gene3D" id="3.30.428.10">
    <property type="entry name" value="HIT-like"/>
    <property type="match status" value="1"/>
</dbReference>
<dbReference type="RefSeq" id="WP_307122028.1">
    <property type="nucleotide sequence ID" value="NZ_JAUSTM010000012.1"/>
</dbReference>
<gene>
    <name evidence="3" type="ORF">J2S23_001410</name>
</gene>
<reference evidence="3 4" key="1">
    <citation type="submission" date="2023-07" db="EMBL/GenBank/DDBJ databases">
        <title>Genomic Encyclopedia of Type Strains, Phase IV (KMG-IV): sequencing the most valuable type-strain genomes for metagenomic binning, comparative biology and taxonomic classification.</title>
        <authorList>
            <person name="Goeker M."/>
        </authorList>
    </citation>
    <scope>NUCLEOTIDE SEQUENCE [LARGE SCALE GENOMIC DNA]</scope>
    <source>
        <strain evidence="3 4">DSM 105143</strain>
    </source>
</reference>
<keyword evidence="3" id="KW-0378">Hydrolase</keyword>
<dbReference type="EMBL" id="JAUSTM010000012">
    <property type="protein sequence ID" value="MDQ0222852.1"/>
    <property type="molecule type" value="Genomic_DNA"/>
</dbReference>
<organism evidence="3 4">
    <name type="scientific">Streptococcus moroccensis</name>
    <dbReference type="NCBI Taxonomy" id="1451356"/>
    <lineage>
        <taxon>Bacteria</taxon>
        <taxon>Bacillati</taxon>
        <taxon>Bacillota</taxon>
        <taxon>Bacilli</taxon>
        <taxon>Lactobacillales</taxon>
        <taxon>Streptococcaceae</taxon>
        <taxon>Streptococcus</taxon>
    </lineage>
</organism>
<dbReference type="GO" id="GO:0016787">
    <property type="term" value="F:hydrolase activity"/>
    <property type="evidence" value="ECO:0007669"/>
    <property type="project" value="UniProtKB-KW"/>
</dbReference>
<proteinExistence type="predicted"/>
<feature type="short sequence motif" description="Histidine triad motif" evidence="1">
    <location>
        <begin position="93"/>
        <end position="97"/>
    </location>
</feature>
<evidence type="ECO:0000259" key="2">
    <source>
        <dbReference type="PROSITE" id="PS51084"/>
    </source>
</evidence>
<accession>A0ABT9YS90</accession>
<evidence type="ECO:0000256" key="1">
    <source>
        <dbReference type="PROSITE-ProRule" id="PRU00464"/>
    </source>
</evidence>
<protein>
    <submittedName>
        <fullName evidence="3">Diadenosine tetraphosphate (Ap4A) HIT family hydrolase</fullName>
    </submittedName>
</protein>
<sequence>MCLICDRIDLITKNQNPYFVKELETGYVVIGDHQHFLGYTLFLSKKHVSELHYLDKDSQIQHLSDMALASEAVATAFEAKKMNIESLGNGDAHLHWHLFPRKAGDLGNHGMSGKGPVWWLPHTEMYSEEKLITTEQLLVLKEKLLKAFDQLES</sequence>
<name>A0ABT9YS90_9STRE</name>